<evidence type="ECO:0000313" key="3">
    <source>
        <dbReference type="EMBL" id="KRG19121.1"/>
    </source>
</evidence>
<evidence type="ECO:0000256" key="2">
    <source>
        <dbReference type="ARBA" id="ARBA00022801"/>
    </source>
</evidence>
<dbReference type="EMBL" id="LKHV02000001">
    <property type="protein sequence ID" value="MCS5709470.1"/>
    <property type="molecule type" value="Genomic_DNA"/>
</dbReference>
<dbReference type="Proteomes" id="UP000051494">
    <property type="component" value="Unassembled WGS sequence"/>
</dbReference>
<dbReference type="PANTHER" id="PTHR31793:SF37">
    <property type="entry name" value="ACYL-COA THIOESTER HYDROLASE YBGC"/>
    <property type="match status" value="1"/>
</dbReference>
<dbReference type="Pfam" id="PF13279">
    <property type="entry name" value="4HBT_2"/>
    <property type="match status" value="1"/>
</dbReference>
<evidence type="ECO:0000313" key="4">
    <source>
        <dbReference type="EMBL" id="MCS5709470.1"/>
    </source>
</evidence>
<dbReference type="STRING" id="437022.CC99x_01120"/>
<keyword evidence="2 3" id="KW-0378">Hydrolase</keyword>
<dbReference type="InterPro" id="IPR006684">
    <property type="entry name" value="YbgC/YbaW"/>
</dbReference>
<dbReference type="PIRSF" id="PIRSF003230">
    <property type="entry name" value="YbgC"/>
    <property type="match status" value="1"/>
</dbReference>
<dbReference type="OrthoDB" id="9808429at2"/>
<reference evidence="4" key="2">
    <citation type="journal article" date="2016" name="Genome Announc.">
        <title>Draft Genome Sequences of Two Novel Amoeba-Resistant Intranuclear Bacteria, 'Candidatus Berkiella cookevillensis' and 'Candidatus Berkiella aquae'.</title>
        <authorList>
            <person name="Mehari Y.T."/>
            <person name="Arivett B.A."/>
            <person name="Farone A.L."/>
            <person name="Gunderson J.H."/>
            <person name="Farone M.B."/>
        </authorList>
    </citation>
    <scope>NUCLEOTIDE SEQUENCE</scope>
    <source>
        <strain evidence="4">CC99</strain>
    </source>
</reference>
<dbReference type="InterPro" id="IPR050563">
    <property type="entry name" value="4-hydroxybenzoyl-CoA_TE"/>
</dbReference>
<dbReference type="InterPro" id="IPR029069">
    <property type="entry name" value="HotDog_dom_sf"/>
</dbReference>
<dbReference type="GO" id="GO:0047617">
    <property type="term" value="F:fatty acyl-CoA hydrolase activity"/>
    <property type="evidence" value="ECO:0007669"/>
    <property type="project" value="TreeGrafter"/>
</dbReference>
<evidence type="ECO:0000256" key="1">
    <source>
        <dbReference type="ARBA" id="ARBA00005953"/>
    </source>
</evidence>
<evidence type="ECO:0000313" key="5">
    <source>
        <dbReference type="Proteomes" id="UP000051494"/>
    </source>
</evidence>
<organism evidence="3">
    <name type="scientific">Candidatus Berkiella cookevillensis</name>
    <dbReference type="NCBI Taxonomy" id="437022"/>
    <lineage>
        <taxon>Bacteria</taxon>
        <taxon>Pseudomonadati</taxon>
        <taxon>Pseudomonadota</taxon>
        <taxon>Gammaproteobacteria</taxon>
        <taxon>Candidatus Berkiellales</taxon>
        <taxon>Candidatus Berkiellaceae</taxon>
        <taxon>Candidatus Berkiella</taxon>
    </lineage>
</organism>
<dbReference type="FunFam" id="3.10.129.10:FF:000004">
    <property type="entry name" value="Tol-pal system-associated acyl-CoA thioesterase"/>
    <property type="match status" value="1"/>
</dbReference>
<proteinExistence type="inferred from homology"/>
<gene>
    <name evidence="3" type="primary">ybgC</name>
    <name evidence="3" type="ORF">CC99x_01120</name>
    <name evidence="4" type="ORF">CC99x_011245</name>
</gene>
<dbReference type="AlphaFoldDB" id="A0A0Q9YRP0"/>
<dbReference type="EMBL" id="LKHV01000004">
    <property type="protein sequence ID" value="KRG19121.1"/>
    <property type="molecule type" value="Genomic_DNA"/>
</dbReference>
<dbReference type="PANTHER" id="PTHR31793">
    <property type="entry name" value="4-HYDROXYBENZOYL-COA THIOESTERASE FAMILY MEMBER"/>
    <property type="match status" value="1"/>
</dbReference>
<protein>
    <submittedName>
        <fullName evidence="3">Acyl-CoA thioester hydrolase YbgC</fullName>
    </submittedName>
    <submittedName>
        <fullName evidence="4">YbgC/FadM family acyl-CoA thioesterase</fullName>
        <ecNumber evidence="3 4">3.1.2.-</ecNumber>
    </submittedName>
</protein>
<dbReference type="Gene3D" id="3.10.129.10">
    <property type="entry name" value="Hotdog Thioesterase"/>
    <property type="match status" value="1"/>
</dbReference>
<dbReference type="RefSeq" id="WP_057624228.1">
    <property type="nucleotide sequence ID" value="NZ_LKHV02000001.1"/>
</dbReference>
<dbReference type="PATRIC" id="fig|1590042.3.peg.1133"/>
<accession>A0A0Q9YRP0</accession>
<reference evidence="4" key="3">
    <citation type="submission" date="2021-06" db="EMBL/GenBank/DDBJ databases">
        <title>Genomic Description and Analysis of Intracellular Bacteria, Candidatus Berkiella cookevillensis and Candidatus Berkiella aquae.</title>
        <authorList>
            <person name="Kidane D.T."/>
            <person name="Mehari Y.T."/>
            <person name="Rice F.C."/>
            <person name="Arivett B.A."/>
            <person name="Farone A.L."/>
            <person name="Berk S.G."/>
            <person name="Farone M.B."/>
        </authorList>
    </citation>
    <scope>NUCLEOTIDE SEQUENCE</scope>
    <source>
        <strain evidence="4">CC99</strain>
    </source>
</reference>
<dbReference type="NCBIfam" id="TIGR00051">
    <property type="entry name" value="YbgC/FadM family acyl-CoA thioesterase"/>
    <property type="match status" value="1"/>
</dbReference>
<dbReference type="EC" id="3.1.2.-" evidence="3 4"/>
<comment type="similarity">
    <text evidence="1">Belongs to the 4-hydroxybenzoyl-CoA thioesterase family.</text>
</comment>
<keyword evidence="5" id="KW-1185">Reference proteome</keyword>
<dbReference type="CDD" id="cd00586">
    <property type="entry name" value="4HBT"/>
    <property type="match status" value="1"/>
</dbReference>
<sequence>MIDAMQPTFYYPVTVFYEDTDAAGVVYHANYLKFMERARTIFLQQKGIRLSDIIAQDKVQFLVRAASISYERPARLEQSLTVATKITKFGRASMHFKQNIFIDVARPETLVCSGDVVIVCTDLQYKPCAIPERILGEIKE</sequence>
<name>A0A0Q9YRP0_9GAMM</name>
<comment type="caution">
    <text evidence="3">The sequence shown here is derived from an EMBL/GenBank/DDBJ whole genome shotgun (WGS) entry which is preliminary data.</text>
</comment>
<reference evidence="3" key="1">
    <citation type="submission" date="2015-09" db="EMBL/GenBank/DDBJ databases">
        <title>Draft Genome Sequences of Two Novel Amoeba-resistant Intranuclear Bacteria, Candidatus Berkiella cookevillensis and Candidatus Berkiella aquae.</title>
        <authorList>
            <person name="Mehari Y.T."/>
            <person name="Arivett B.A."/>
            <person name="Farone A.L."/>
            <person name="Gunderson J.H."/>
            <person name="Farone M.B."/>
        </authorList>
    </citation>
    <scope>NUCLEOTIDE SEQUENCE [LARGE SCALE GENOMIC DNA]</scope>
    <source>
        <strain evidence="3">CC99</strain>
    </source>
</reference>
<dbReference type="SUPFAM" id="SSF54637">
    <property type="entry name" value="Thioesterase/thiol ester dehydrase-isomerase"/>
    <property type="match status" value="1"/>
</dbReference>